<dbReference type="EMBL" id="QMEY01000011">
    <property type="protein sequence ID" value="RBQ17615.1"/>
    <property type="molecule type" value="Genomic_DNA"/>
</dbReference>
<evidence type="ECO:0000256" key="1">
    <source>
        <dbReference type="SAM" id="MobiDB-lite"/>
    </source>
</evidence>
<gene>
    <name evidence="2" type="ORF">DP939_25000</name>
</gene>
<accession>A0A366LUI4</accession>
<evidence type="ECO:0000313" key="2">
    <source>
        <dbReference type="EMBL" id="RBQ17615.1"/>
    </source>
</evidence>
<comment type="caution">
    <text evidence="2">The sequence shown here is derived from an EMBL/GenBank/DDBJ whole genome shotgun (WGS) entry which is preliminary data.</text>
</comment>
<reference evidence="2 3" key="1">
    <citation type="submission" date="2018-06" db="EMBL/GenBank/DDBJ databases">
        <title>Sphaerisporangium craniellae sp. nov., isolated from a marine sponge in the South China Sea.</title>
        <authorList>
            <person name="Li L."/>
        </authorList>
    </citation>
    <scope>NUCLEOTIDE SEQUENCE [LARGE SCALE GENOMIC DNA]</scope>
    <source>
        <strain evidence="2 3">LHW63015</strain>
    </source>
</reference>
<sequence length="109" mass="11423">MGTPGSASGLGKRTGGNAGTAPQADSTTHPRQAVQRAIVAADLALARLQMGSPEAASDVLHQCIDVAGATRARVPTARIAEVRRRLQPWRSEGFVGDIDDHLREAMLAL</sequence>
<proteinExistence type="predicted"/>
<organism evidence="2 3">
    <name type="scientific">Spongiactinospora rosea</name>
    <dbReference type="NCBI Taxonomy" id="2248750"/>
    <lineage>
        <taxon>Bacteria</taxon>
        <taxon>Bacillati</taxon>
        <taxon>Actinomycetota</taxon>
        <taxon>Actinomycetes</taxon>
        <taxon>Streptosporangiales</taxon>
        <taxon>Streptosporangiaceae</taxon>
        <taxon>Spongiactinospora</taxon>
    </lineage>
</organism>
<name>A0A366LUI4_9ACTN</name>
<feature type="region of interest" description="Disordered" evidence="1">
    <location>
        <begin position="1"/>
        <end position="33"/>
    </location>
</feature>
<evidence type="ECO:0000313" key="3">
    <source>
        <dbReference type="Proteomes" id="UP000253303"/>
    </source>
</evidence>
<dbReference type="AlphaFoldDB" id="A0A366LUI4"/>
<protein>
    <submittedName>
        <fullName evidence="2">Uncharacterized protein</fullName>
    </submittedName>
</protein>
<dbReference type="Proteomes" id="UP000253303">
    <property type="component" value="Unassembled WGS sequence"/>
</dbReference>
<keyword evidence="3" id="KW-1185">Reference proteome</keyword>